<evidence type="ECO:0000256" key="1">
    <source>
        <dbReference type="ARBA" id="ARBA00004236"/>
    </source>
</evidence>
<evidence type="ECO:0000256" key="2">
    <source>
        <dbReference type="ARBA" id="ARBA00004603"/>
    </source>
</evidence>
<dbReference type="InterPro" id="IPR036770">
    <property type="entry name" value="Ankyrin_rpt-contain_sf"/>
</dbReference>
<dbReference type="eggNOG" id="KOG0522">
    <property type="taxonomic scope" value="Eukaryota"/>
</dbReference>
<evidence type="ECO:0000256" key="9">
    <source>
        <dbReference type="SAM" id="Coils"/>
    </source>
</evidence>
<dbReference type="Gene3D" id="1.25.40.20">
    <property type="entry name" value="Ankyrin repeat-containing domain"/>
    <property type="match status" value="1"/>
</dbReference>
<dbReference type="VEuPathDB" id="VectorBase:ADAR2_005628"/>
<reference evidence="13" key="4">
    <citation type="submission" date="2015-06" db="UniProtKB">
        <authorList>
            <consortium name="EnsemblMetazoa"/>
        </authorList>
    </citation>
    <scope>IDENTIFICATION</scope>
</reference>
<gene>
    <name evidence="12" type="ORF">AND_003120</name>
</gene>
<feature type="repeat" description="ANK" evidence="8">
    <location>
        <begin position="42"/>
        <end position="74"/>
    </location>
</feature>
<dbReference type="InterPro" id="IPR055285">
    <property type="entry name" value="ANKRD13_C"/>
</dbReference>
<evidence type="ECO:0000259" key="11">
    <source>
        <dbReference type="Pfam" id="PF11904"/>
    </source>
</evidence>
<reference evidence="12 14" key="1">
    <citation type="journal article" date="2010" name="BMC Genomics">
        <title>Combination of measures distinguishes pre-miRNAs from other stem-loops in the genome of the newly sequenced Anopheles darlingi.</title>
        <authorList>
            <person name="Mendes N.D."/>
            <person name="Freitas A.T."/>
            <person name="Vasconcelos A.T."/>
            <person name="Sagot M.F."/>
        </authorList>
    </citation>
    <scope>NUCLEOTIDE SEQUENCE</scope>
</reference>
<reference evidence="12" key="3">
    <citation type="journal article" date="2013" name="Nucleic Acids Res.">
        <title>The genome of Anopheles darlingi, the main neotropical malaria vector.</title>
        <authorList>
            <person name="Marinotti O."/>
            <person name="Cerqueira G.C."/>
            <person name="de Almeida L.G."/>
            <person name="Ferro M.I."/>
            <person name="Loreto E.L."/>
            <person name="Zaha A."/>
            <person name="Teixeira S.M."/>
            <person name="Wespiser A.R."/>
            <person name="Almeida E Silva A."/>
            <person name="Schlindwein A.D."/>
            <person name="Pacheco A.C."/>
            <person name="Silva A.L."/>
            <person name="Graveley B.R."/>
            <person name="Walenz B.P."/>
            <person name="Lima Bde A."/>
            <person name="Ribeiro C.A."/>
            <person name="Nunes-Silva C.G."/>
            <person name="de Carvalho C.R."/>
            <person name="Soares C.M."/>
            <person name="de Menezes C.B."/>
            <person name="Matiolli C."/>
            <person name="Caffrey D."/>
            <person name="Araujo D.A."/>
            <person name="de Oliveira D.M."/>
            <person name="Golenbock D."/>
            <person name="Grisard E.C."/>
            <person name="Fantinatti-Garboggini F."/>
            <person name="de Carvalho F.M."/>
            <person name="Barcellos F.G."/>
            <person name="Prosdocimi F."/>
            <person name="May G."/>
            <person name="Azevedo Junior G.M."/>
            <person name="Guimaraes G.M."/>
            <person name="Goldman G.H."/>
            <person name="Padilha I.Q."/>
            <person name="Batista Jda S."/>
            <person name="Ferro J.A."/>
            <person name="Ribeiro J.M."/>
            <person name="Fietto J.L."/>
            <person name="Dabbas K.M."/>
            <person name="Cerdeira L."/>
            <person name="Agnez-Lima L.F."/>
            <person name="Brocchi M."/>
            <person name="de Carvalho M.O."/>
            <person name="Teixeira Mde M."/>
            <person name="Diniz Maia Mde M."/>
            <person name="Goldman M.H."/>
            <person name="Cruz Schneider M.P."/>
            <person name="Felipe M.S."/>
            <person name="Hungria M."/>
            <person name="Nicolas M.F."/>
            <person name="Pereira M."/>
            <person name="Montes M.A."/>
            <person name="Cantao M.E."/>
            <person name="Vincentz M."/>
            <person name="Rafael M.S."/>
            <person name="Silverman N."/>
            <person name="Stoco P.H."/>
            <person name="Souza R.C."/>
            <person name="Vicentini R."/>
            <person name="Gazzinelli R.T."/>
            <person name="Neves Rde O."/>
            <person name="Silva R."/>
            <person name="Astolfi-Filho S."/>
            <person name="Maciel T.E."/>
            <person name="Urmenyi T.P."/>
            <person name="Tadei W.P."/>
            <person name="Camargo E.P."/>
            <person name="de Vasconcelos A.T."/>
        </authorList>
    </citation>
    <scope>NUCLEOTIDE SEQUENCE</scope>
</reference>
<dbReference type="Pfam" id="PF11904">
    <property type="entry name" value="ANKRD13_C"/>
    <property type="match status" value="1"/>
</dbReference>
<dbReference type="EnsemblMetazoa" id="ADAC003120-RA">
    <property type="protein sequence ID" value="ADAC003120-PA"/>
    <property type="gene ID" value="ADAC003120"/>
</dbReference>
<evidence type="ECO:0000256" key="8">
    <source>
        <dbReference type="PROSITE-ProRule" id="PRU00023"/>
    </source>
</evidence>
<keyword evidence="6" id="KW-0472">Membrane</keyword>
<dbReference type="GO" id="GO:0005886">
    <property type="term" value="C:plasma membrane"/>
    <property type="evidence" value="ECO:0007669"/>
    <property type="project" value="UniProtKB-SubCell"/>
</dbReference>
<evidence type="ECO:0000256" key="3">
    <source>
        <dbReference type="ARBA" id="ARBA00022475"/>
    </source>
</evidence>
<reference evidence="12" key="2">
    <citation type="submission" date="2010-05" db="EMBL/GenBank/DDBJ databases">
        <authorList>
            <person name="Almeida L.G."/>
            <person name="Nicolas M.F."/>
            <person name="Souza R.C."/>
            <person name="Vasconcelos A.T.R."/>
        </authorList>
    </citation>
    <scope>NUCLEOTIDE SEQUENCE</scope>
</reference>
<evidence type="ECO:0000256" key="7">
    <source>
        <dbReference type="ARBA" id="ARBA00024956"/>
    </source>
</evidence>
<dbReference type="FunCoup" id="W5JLU8">
    <property type="interactions" value="868"/>
</dbReference>
<keyword evidence="8" id="KW-0040">ANK repeat</keyword>
<dbReference type="Proteomes" id="UP000000673">
    <property type="component" value="Unassembled WGS sequence"/>
</dbReference>
<organism evidence="12">
    <name type="scientific">Anopheles darlingi</name>
    <name type="common">Mosquito</name>
    <dbReference type="NCBI Taxonomy" id="43151"/>
    <lineage>
        <taxon>Eukaryota</taxon>
        <taxon>Metazoa</taxon>
        <taxon>Ecdysozoa</taxon>
        <taxon>Arthropoda</taxon>
        <taxon>Hexapoda</taxon>
        <taxon>Insecta</taxon>
        <taxon>Pterygota</taxon>
        <taxon>Neoptera</taxon>
        <taxon>Endopterygota</taxon>
        <taxon>Diptera</taxon>
        <taxon>Nematocera</taxon>
        <taxon>Culicoidea</taxon>
        <taxon>Culicidae</taxon>
        <taxon>Anophelinae</taxon>
        <taxon>Anopheles</taxon>
    </lineage>
</organism>
<keyword evidence="14" id="KW-1185">Reference proteome</keyword>
<dbReference type="STRING" id="43151.W5JLU8"/>
<dbReference type="SMART" id="SM00726">
    <property type="entry name" value="UIM"/>
    <property type="match status" value="3"/>
</dbReference>
<feature type="domain" description="Ankyrin repeat" evidence="11">
    <location>
        <begin position="157"/>
        <end position="500"/>
    </location>
</feature>
<feature type="coiled-coil region" evidence="9">
    <location>
        <begin position="637"/>
        <end position="664"/>
    </location>
</feature>
<dbReference type="FunFam" id="1.25.40.20:FF:000057">
    <property type="entry name" value="Ankyrin repeat domain-containing protein 13B"/>
    <property type="match status" value="1"/>
</dbReference>
<keyword evidence="5" id="KW-0967">Endosome</keyword>
<evidence type="ECO:0000256" key="5">
    <source>
        <dbReference type="ARBA" id="ARBA00022753"/>
    </source>
</evidence>
<dbReference type="GO" id="GO:0002091">
    <property type="term" value="P:negative regulation of receptor internalization"/>
    <property type="evidence" value="ECO:0007669"/>
    <property type="project" value="UniProtKB-ARBA"/>
</dbReference>
<comment type="function">
    <text evidence="7">Ubiquitin-binding protein that specifically recognizes and binds 'Lys-63'-linked ubiquitin. Does not bind 'Lys-48'-linked ubiquitin. Positively regulates the internalization of ligand-activated EGFR by binding to the Ub moiety of ubiquitinated EGFR at the cell membrane.</text>
</comment>
<comment type="subcellular location">
    <subcellularLocation>
        <location evidence="1">Cell membrane</location>
    </subcellularLocation>
    <subcellularLocation>
        <location evidence="2">Late endosome</location>
    </subcellularLocation>
</comment>
<accession>W5JLU8</accession>
<keyword evidence="4" id="KW-0677">Repeat</keyword>
<sequence>MTTIERIKQNFPIHWHVWNNDYQELQQAINEKKHDLEKLDPRGRTPLMLAVKLCHLECVKALLAAKCNANVECDGWSVVQEAVCSGDPNIVTAILEVRDLQRHIKRVSHVPQLLQHLQDTPDFYVEMKWEFTSWVPLMSRVCPSDTYKVYKRGSNVRIDTTLLGFDSASSWQRGNRSYIYKATQPNSASMIEIDHDTGEVSIEHMRNIEDEAIDGIRPSREAVAMRLQAPVICNHIDMDKISFERNKSGFWGWRSEKVESINGYECKVYGASNVKFITRTRSEHLGEDQARMKNSRTPLQHFLGMADEDYDHSAVAVGAAGSTPPSPDDGSEAGAVGGRPNSSTASSSASPEPNRVEAAVAAAAAAPTAEEYFSDIDLNGRDIGKPKRITAKEQHFKANMWLSELFPIKLQEQVLPILDLMSTMASPHVSKLRDFITMQLPAGFPVKIEIPLFHVLNAVVTFGNVFAMETAVPHVSHIRESDERTTCIIDDVCFEVPAEYGVVRRADNDATSYRPQMSTFEDEDELMQFAIQQSLCETGSENDKVDIWEALKAPRPLTPQYYEDEQLQRALQESLITGYQSGAGANAVVASSNAPLLAIEGTPVAAAAAAAAGGVPNAINNHLPPSADDYIDPNLELAIKLSQEEEERREADRLREEEMLAEALRLSLQEK</sequence>
<evidence type="ECO:0000313" key="14">
    <source>
        <dbReference type="Proteomes" id="UP000000673"/>
    </source>
</evidence>
<dbReference type="PROSITE" id="PS50330">
    <property type="entry name" value="UIM"/>
    <property type="match status" value="2"/>
</dbReference>
<dbReference type="InterPro" id="IPR002110">
    <property type="entry name" value="Ankyrin_rpt"/>
</dbReference>
<dbReference type="OMA" id="NYPLHWL"/>
<dbReference type="PROSITE" id="PS50088">
    <property type="entry name" value="ANK_REPEAT"/>
    <property type="match status" value="1"/>
</dbReference>
<evidence type="ECO:0000256" key="10">
    <source>
        <dbReference type="SAM" id="MobiDB-lite"/>
    </source>
</evidence>
<keyword evidence="3" id="KW-1003">Cell membrane</keyword>
<feature type="region of interest" description="Disordered" evidence="10">
    <location>
        <begin position="317"/>
        <end position="358"/>
    </location>
</feature>
<evidence type="ECO:0000313" key="12">
    <source>
        <dbReference type="EMBL" id="ETN65111.1"/>
    </source>
</evidence>
<dbReference type="AlphaFoldDB" id="W5JLU8"/>
<dbReference type="HOGENOM" id="CLU_026137_2_0_1"/>
<keyword evidence="9" id="KW-0175">Coiled coil</keyword>
<dbReference type="SUPFAM" id="SSF48403">
    <property type="entry name" value="Ankyrin repeat"/>
    <property type="match status" value="1"/>
</dbReference>
<evidence type="ECO:0000256" key="6">
    <source>
        <dbReference type="ARBA" id="ARBA00023136"/>
    </source>
</evidence>
<dbReference type="Pfam" id="PF12796">
    <property type="entry name" value="Ank_2"/>
    <property type="match status" value="1"/>
</dbReference>
<protein>
    <recommendedName>
        <fullName evidence="11">Ankyrin repeat domain-containing protein</fullName>
    </recommendedName>
</protein>
<evidence type="ECO:0000256" key="4">
    <source>
        <dbReference type="ARBA" id="ARBA00022737"/>
    </source>
</evidence>
<dbReference type="PANTHER" id="PTHR12447:SF31">
    <property type="entry name" value="LD31969P"/>
    <property type="match status" value="1"/>
</dbReference>
<dbReference type="InterPro" id="IPR021832">
    <property type="entry name" value="ANKRD13"/>
</dbReference>
<evidence type="ECO:0000313" key="13">
    <source>
        <dbReference type="EnsemblMetazoa" id="ADAC003120-PA"/>
    </source>
</evidence>
<proteinExistence type="predicted"/>
<dbReference type="Pfam" id="PF02809">
    <property type="entry name" value="UIM"/>
    <property type="match status" value="4"/>
</dbReference>
<dbReference type="PANTHER" id="PTHR12447">
    <property type="entry name" value="ANKYRIN REPEAT DOMAIN-CONTAINING PROTEIN 13"/>
    <property type="match status" value="1"/>
</dbReference>
<dbReference type="EMBL" id="ADMH02000766">
    <property type="protein sequence ID" value="ETN65111.1"/>
    <property type="molecule type" value="Genomic_DNA"/>
</dbReference>
<dbReference type="VEuPathDB" id="VectorBase:ADAC003120"/>
<dbReference type="SMART" id="SM00248">
    <property type="entry name" value="ANK"/>
    <property type="match status" value="2"/>
</dbReference>
<dbReference type="GO" id="GO:0140036">
    <property type="term" value="F:ubiquitin-modified protein reader activity"/>
    <property type="evidence" value="ECO:0007669"/>
    <property type="project" value="UniProtKB-ARBA"/>
</dbReference>
<name>W5JLU8_ANODA</name>
<dbReference type="GO" id="GO:0005770">
    <property type="term" value="C:late endosome"/>
    <property type="evidence" value="ECO:0007669"/>
    <property type="project" value="UniProtKB-SubCell"/>
</dbReference>
<dbReference type="InterPro" id="IPR003903">
    <property type="entry name" value="UIM_dom"/>
</dbReference>